<dbReference type="PANTHER" id="PTHR24246:SF27">
    <property type="entry name" value="ADENOSINE RECEPTOR, ISOFORM A"/>
    <property type="match status" value="1"/>
</dbReference>
<evidence type="ECO:0000256" key="5">
    <source>
        <dbReference type="ARBA" id="ARBA00023040"/>
    </source>
</evidence>
<dbReference type="EMBL" id="CALNXK010000206">
    <property type="protein sequence ID" value="CAH3175950.1"/>
    <property type="molecule type" value="Genomic_DNA"/>
</dbReference>
<feature type="transmembrane region" description="Helical" evidence="10">
    <location>
        <begin position="556"/>
        <end position="581"/>
    </location>
</feature>
<proteinExistence type="predicted"/>
<feature type="transmembrane region" description="Helical" evidence="10">
    <location>
        <begin position="215"/>
        <end position="233"/>
    </location>
</feature>
<evidence type="ECO:0000256" key="2">
    <source>
        <dbReference type="ARBA" id="ARBA00022475"/>
    </source>
</evidence>
<evidence type="ECO:0000256" key="7">
    <source>
        <dbReference type="ARBA" id="ARBA00023170"/>
    </source>
</evidence>
<feature type="transmembrane region" description="Helical" evidence="10">
    <location>
        <begin position="170"/>
        <end position="195"/>
    </location>
</feature>
<keyword evidence="6 10" id="KW-0472">Membrane</keyword>
<feature type="transmembrane region" description="Helical" evidence="10">
    <location>
        <begin position="482"/>
        <end position="504"/>
    </location>
</feature>
<evidence type="ECO:0000256" key="4">
    <source>
        <dbReference type="ARBA" id="ARBA00022989"/>
    </source>
</evidence>
<dbReference type="Proteomes" id="UP001159405">
    <property type="component" value="Unassembled WGS sequence"/>
</dbReference>
<keyword evidence="8" id="KW-0325">Glycoprotein</keyword>
<evidence type="ECO:0000256" key="6">
    <source>
        <dbReference type="ARBA" id="ARBA00023136"/>
    </source>
</evidence>
<feature type="transmembrane region" description="Helical" evidence="10">
    <location>
        <begin position="602"/>
        <end position="624"/>
    </location>
</feature>
<evidence type="ECO:0000256" key="8">
    <source>
        <dbReference type="ARBA" id="ARBA00023180"/>
    </source>
</evidence>
<dbReference type="InterPro" id="IPR000276">
    <property type="entry name" value="GPCR_Rhodpsn"/>
</dbReference>
<keyword evidence="3 10" id="KW-0812">Transmembrane</keyword>
<comment type="caution">
    <text evidence="12">The sequence shown here is derived from an EMBL/GenBank/DDBJ whole genome shotgun (WGS) entry which is preliminary data.</text>
</comment>
<feature type="transmembrane region" description="Helical" evidence="10">
    <location>
        <begin position="409"/>
        <end position="437"/>
    </location>
</feature>
<evidence type="ECO:0000259" key="11">
    <source>
        <dbReference type="PROSITE" id="PS50262"/>
    </source>
</evidence>
<dbReference type="SUPFAM" id="SSF81321">
    <property type="entry name" value="Family A G protein-coupled receptor-like"/>
    <property type="match status" value="2"/>
</dbReference>
<accession>A0ABN8RDP0</accession>
<evidence type="ECO:0000256" key="9">
    <source>
        <dbReference type="ARBA" id="ARBA00023224"/>
    </source>
</evidence>
<feature type="domain" description="G-protein coupled receptors family 1 profile" evidence="11">
    <location>
        <begin position="38"/>
        <end position="278"/>
    </location>
</feature>
<feature type="transmembrane region" description="Helical" evidence="10">
    <location>
        <begin position="21"/>
        <end position="46"/>
    </location>
</feature>
<reference evidence="12 13" key="1">
    <citation type="submission" date="2022-05" db="EMBL/GenBank/DDBJ databases">
        <authorList>
            <consortium name="Genoscope - CEA"/>
            <person name="William W."/>
        </authorList>
    </citation>
    <scope>NUCLEOTIDE SEQUENCE [LARGE SCALE GENOMIC DNA]</scope>
</reference>
<dbReference type="Gene3D" id="1.20.1070.10">
    <property type="entry name" value="Rhodopsin 7-helix transmembrane proteins"/>
    <property type="match status" value="2"/>
</dbReference>
<feature type="domain" description="G-protein coupled receptors family 1 profile" evidence="11">
    <location>
        <begin position="429"/>
        <end position="656"/>
    </location>
</feature>
<dbReference type="Pfam" id="PF00001">
    <property type="entry name" value="7tm_1"/>
    <property type="match status" value="1"/>
</dbReference>
<dbReference type="PRINTS" id="PR00237">
    <property type="entry name" value="GPCRRHODOPSN"/>
</dbReference>
<gene>
    <name evidence="12" type="ORF">PLOB_00017333</name>
</gene>
<feature type="transmembrane region" description="Helical" evidence="10">
    <location>
        <begin position="525"/>
        <end position="544"/>
    </location>
</feature>
<dbReference type="CDD" id="cd00637">
    <property type="entry name" value="7tm_classA_rhodopsin-like"/>
    <property type="match status" value="1"/>
</dbReference>
<protein>
    <recommendedName>
        <fullName evidence="11">G-protein coupled receptors family 1 profile domain-containing protein</fullName>
    </recommendedName>
</protein>
<keyword evidence="7" id="KW-0675">Receptor</keyword>
<keyword evidence="13" id="KW-1185">Reference proteome</keyword>
<dbReference type="InterPro" id="IPR017452">
    <property type="entry name" value="GPCR_Rhodpsn_7TM"/>
</dbReference>
<feature type="transmembrane region" description="Helical" evidence="10">
    <location>
        <begin position="449"/>
        <end position="470"/>
    </location>
</feature>
<keyword evidence="5" id="KW-0297">G-protein coupled receptor</keyword>
<organism evidence="12 13">
    <name type="scientific">Porites lobata</name>
    <dbReference type="NCBI Taxonomy" id="104759"/>
    <lineage>
        <taxon>Eukaryota</taxon>
        <taxon>Metazoa</taxon>
        <taxon>Cnidaria</taxon>
        <taxon>Anthozoa</taxon>
        <taxon>Hexacorallia</taxon>
        <taxon>Scleractinia</taxon>
        <taxon>Fungiina</taxon>
        <taxon>Poritidae</taxon>
        <taxon>Porites</taxon>
    </lineage>
</organism>
<dbReference type="PROSITE" id="PS50262">
    <property type="entry name" value="G_PROTEIN_RECEP_F1_2"/>
    <property type="match status" value="2"/>
</dbReference>
<evidence type="ECO:0000313" key="12">
    <source>
        <dbReference type="EMBL" id="CAH3175950.1"/>
    </source>
</evidence>
<sequence>MANNSSDPKQNGGRMFTHEEMLSWCFGFGIIDVLILISNTLAIIVFTRSKLLRKRTNYFLLCLAIADIIVGLISLPMFLHTLVAYTESGGVTLPKFVSQVPIALDIFAGFASVFALTVISLERLYSVALPNWHRTTPCYVYGILMTIIWTLAAILLTFRILQDEKIVSEIMLYLTMVTFFNCLVVICLAYVGIWIKVVQRMHEKTKKALEKDKKLAMTLFLVTSIFVLSWTPFQAMNIYISLSGVCKVSCSNKKHIVTMIYLTKMMQYANSFINPIIYTFKMPDFRRVLLSLFGRRSYGASTRGTSRMLTGDRRKRASTLRSSDCEANGNCENAVYSVMNNVLIISHTTFRDCRLHIFSDNHTETKKLLLLSTFISNLFSPGFKMNITVTNVTEIPQKGTFNLDPGMEMYGIILLLVFYSILCLGILSLNYLILRAFMRTRALLPRQRIFLSFLASIEFSVGLVSIPAFMYNMLYWPSYMYFIYEAFDCASGFATGLILVILSIKVLRATFRAPTRYAGHPRRRNLYFVVVGSIVTAASVSALNMTCLMNYLSFSFFFFSAGGLLSVFVLAIGVTCTVTTVTIVIGKESDNEQDEDRKFRKLVLMSCAVYIFTWALPYTLFIFNSFCGFCLPLPPMFFYIVRLFLYLRSFLIPITYFRSNPLFYKVVRKILTRECLGKHFRY</sequence>
<keyword evidence="2" id="KW-1003">Cell membrane</keyword>
<keyword evidence="4 10" id="KW-1133">Transmembrane helix</keyword>
<feature type="transmembrane region" description="Helical" evidence="10">
    <location>
        <begin position="58"/>
        <end position="79"/>
    </location>
</feature>
<comment type="subcellular location">
    <subcellularLocation>
        <location evidence="1">Cell membrane</location>
        <topology evidence="1">Multi-pass membrane protein</topology>
    </subcellularLocation>
</comment>
<evidence type="ECO:0000256" key="3">
    <source>
        <dbReference type="ARBA" id="ARBA00022692"/>
    </source>
</evidence>
<evidence type="ECO:0000256" key="1">
    <source>
        <dbReference type="ARBA" id="ARBA00004651"/>
    </source>
</evidence>
<feature type="transmembrane region" description="Helical" evidence="10">
    <location>
        <begin position="99"/>
        <end position="119"/>
    </location>
</feature>
<dbReference type="PANTHER" id="PTHR24246">
    <property type="entry name" value="OLFACTORY RECEPTOR AND ADENOSINE RECEPTOR"/>
    <property type="match status" value="1"/>
</dbReference>
<dbReference type="SMART" id="SM01381">
    <property type="entry name" value="7TM_GPCR_Srsx"/>
    <property type="match status" value="1"/>
</dbReference>
<name>A0ABN8RDP0_9CNID</name>
<feature type="transmembrane region" description="Helical" evidence="10">
    <location>
        <begin position="139"/>
        <end position="158"/>
    </location>
</feature>
<evidence type="ECO:0000313" key="13">
    <source>
        <dbReference type="Proteomes" id="UP001159405"/>
    </source>
</evidence>
<evidence type="ECO:0000256" key="10">
    <source>
        <dbReference type="SAM" id="Phobius"/>
    </source>
</evidence>
<feature type="transmembrane region" description="Helical" evidence="10">
    <location>
        <begin position="636"/>
        <end position="657"/>
    </location>
</feature>
<keyword evidence="9" id="KW-0807">Transducer</keyword>